<comment type="caution">
    <text evidence="1">The sequence shown here is derived from an EMBL/GenBank/DDBJ whole genome shotgun (WGS) entry which is preliminary data.</text>
</comment>
<reference evidence="2" key="1">
    <citation type="journal article" date="2019" name="Int. J. Syst. Evol. Microbiol.">
        <title>The Global Catalogue of Microorganisms (GCM) 10K type strain sequencing project: providing services to taxonomists for standard genome sequencing and annotation.</title>
        <authorList>
            <consortium name="The Broad Institute Genomics Platform"/>
            <consortium name="The Broad Institute Genome Sequencing Center for Infectious Disease"/>
            <person name="Wu L."/>
            <person name="Ma J."/>
        </authorList>
    </citation>
    <scope>NUCLEOTIDE SEQUENCE [LARGE SCALE GENOMIC DNA]</scope>
    <source>
        <strain evidence="2">CGMCC 4.7396</strain>
    </source>
</reference>
<sequence length="344" mass="37861">MRRIPTLVALTLLAAAFLTVGGSMDSDSFLRTGPYELATGIDRRLWCEPGDDASVIDEPADLRGAHFSISLACLFKDASMTPEQLAAIPELAQMPQAGEGVEFLIAQVALQADFLAEHGTDPTWVESWIEVDGERIDLETTPEPGQYLVLSAPVGAAATLWVEDDGRAQGLDLRTGEPLDRVEAYYTDPGFWTESDGDFETLDAYFVSDGRSWTVGCHSNRVEFTRSMWLEDYGWAPEGSVFLQVEFWWCTGAGVYDDGIWTLDSERSLFVRTGSEVALPIGWSTRDNPSAARGQRHTVVVEVPAAESEFRVNFAPTGEFEEAATGEVFSLGRFPAVFTWNAEF</sequence>
<name>A0ABV7Q6U9_9ACTN</name>
<keyword evidence="2" id="KW-1185">Reference proteome</keyword>
<evidence type="ECO:0000313" key="2">
    <source>
        <dbReference type="Proteomes" id="UP001595712"/>
    </source>
</evidence>
<organism evidence="1 2">
    <name type="scientific">Glycomyces rhizosphaerae</name>
    <dbReference type="NCBI Taxonomy" id="2054422"/>
    <lineage>
        <taxon>Bacteria</taxon>
        <taxon>Bacillati</taxon>
        <taxon>Actinomycetota</taxon>
        <taxon>Actinomycetes</taxon>
        <taxon>Glycomycetales</taxon>
        <taxon>Glycomycetaceae</taxon>
        <taxon>Glycomyces</taxon>
    </lineage>
</organism>
<gene>
    <name evidence="1" type="ORF">ACFO8M_23595</name>
</gene>
<proteinExistence type="predicted"/>
<dbReference type="EMBL" id="JBHRWO010000021">
    <property type="protein sequence ID" value="MFC3495478.1"/>
    <property type="molecule type" value="Genomic_DNA"/>
</dbReference>
<dbReference type="RefSeq" id="WP_387980110.1">
    <property type="nucleotide sequence ID" value="NZ_JBHRWO010000021.1"/>
</dbReference>
<dbReference type="Proteomes" id="UP001595712">
    <property type="component" value="Unassembled WGS sequence"/>
</dbReference>
<evidence type="ECO:0000313" key="1">
    <source>
        <dbReference type="EMBL" id="MFC3495478.1"/>
    </source>
</evidence>
<protein>
    <submittedName>
        <fullName evidence="1">Uncharacterized protein</fullName>
    </submittedName>
</protein>
<accession>A0ABV7Q6U9</accession>